<reference evidence="2 3" key="1">
    <citation type="submission" date="2017-12" db="EMBL/GenBank/DDBJ databases">
        <title>Comparative genomics of Botrytis spp.</title>
        <authorList>
            <person name="Valero-Jimenez C.A."/>
            <person name="Tapia P."/>
            <person name="Veloso J."/>
            <person name="Silva-Moreno E."/>
            <person name="Staats M."/>
            <person name="Valdes J.H."/>
            <person name="Van Kan J.A.L."/>
        </authorList>
    </citation>
    <scope>NUCLEOTIDE SEQUENCE [LARGE SCALE GENOMIC DNA]</scope>
    <source>
        <strain evidence="2 3">MUCL3349</strain>
    </source>
</reference>
<dbReference type="AlphaFoldDB" id="A0A4Z1KGG9"/>
<accession>A0A4Z1KGG9</accession>
<sequence>MVSLALSAVFFLSFISSLVACQTSINTTAVPLPVPEGPYASTITVSELTDTSRANPFNGSSPYRQILVGYYEPYLREDCDNIGEINYMPAAVANWFNENDLPSSDLTIFSQIKFSDICLEAPTIKPDTPLLIWTGGFYTSRLQYGAIAQAIASRGYSVVTIIHPYDAEIVESPDETIIYSAYASGAPTGATSVYLQSIRVKDIEFVASVFSETSEVVGLYGHSLGASSQTAVLQADTTGKYVAGCNLDGK</sequence>
<dbReference type="EMBL" id="PQXO01000418">
    <property type="protein sequence ID" value="TGO85213.1"/>
    <property type="molecule type" value="Genomic_DNA"/>
</dbReference>
<dbReference type="STRING" id="87229.A0A4Z1KGG9"/>
<evidence type="ECO:0000313" key="3">
    <source>
        <dbReference type="Proteomes" id="UP000297280"/>
    </source>
</evidence>
<organism evidence="2 3">
    <name type="scientific">Botrytis porri</name>
    <dbReference type="NCBI Taxonomy" id="87229"/>
    <lineage>
        <taxon>Eukaryota</taxon>
        <taxon>Fungi</taxon>
        <taxon>Dikarya</taxon>
        <taxon>Ascomycota</taxon>
        <taxon>Pezizomycotina</taxon>
        <taxon>Leotiomycetes</taxon>
        <taxon>Helotiales</taxon>
        <taxon>Sclerotiniaceae</taxon>
        <taxon>Botrytis</taxon>
    </lineage>
</organism>
<proteinExistence type="predicted"/>
<dbReference type="Gene3D" id="3.40.50.1820">
    <property type="entry name" value="alpha/beta hydrolase"/>
    <property type="match status" value="1"/>
</dbReference>
<dbReference type="InterPro" id="IPR029058">
    <property type="entry name" value="AB_hydrolase_fold"/>
</dbReference>
<dbReference type="SUPFAM" id="SSF53474">
    <property type="entry name" value="alpha/beta-Hydrolases"/>
    <property type="match status" value="1"/>
</dbReference>
<keyword evidence="1" id="KW-0732">Signal</keyword>
<feature type="signal peptide" evidence="1">
    <location>
        <begin position="1"/>
        <end position="20"/>
    </location>
</feature>
<comment type="caution">
    <text evidence="2">The sequence shown here is derived from an EMBL/GenBank/DDBJ whole genome shotgun (WGS) entry which is preliminary data.</text>
</comment>
<evidence type="ECO:0000256" key="1">
    <source>
        <dbReference type="SAM" id="SignalP"/>
    </source>
</evidence>
<dbReference type="Proteomes" id="UP000297280">
    <property type="component" value="Unassembled WGS sequence"/>
</dbReference>
<keyword evidence="3" id="KW-1185">Reference proteome</keyword>
<gene>
    <name evidence="2" type="ORF">BPOR_0419g00040</name>
</gene>
<name>A0A4Z1KGG9_9HELO</name>
<feature type="chain" id="PRO_5021394805" description="1-alkyl-2-acetylglycerophosphocholine esterase" evidence="1">
    <location>
        <begin position="21"/>
        <end position="250"/>
    </location>
</feature>
<evidence type="ECO:0008006" key="4">
    <source>
        <dbReference type="Google" id="ProtNLM"/>
    </source>
</evidence>
<protein>
    <recommendedName>
        <fullName evidence="4">1-alkyl-2-acetylglycerophosphocholine esterase</fullName>
    </recommendedName>
</protein>
<evidence type="ECO:0000313" key="2">
    <source>
        <dbReference type="EMBL" id="TGO85213.1"/>
    </source>
</evidence>